<dbReference type="FunFam" id="3.40.50.12160:FF:000003">
    <property type="entry name" value="CDK5 regulatory subunit-associated protein 1"/>
    <property type="match status" value="1"/>
</dbReference>
<evidence type="ECO:0000313" key="15">
    <source>
        <dbReference type="EMBL" id="AEH60702.1"/>
    </source>
</evidence>
<keyword evidence="16" id="KW-1185">Reference proteome</keyword>
<dbReference type="SUPFAM" id="SSF102114">
    <property type="entry name" value="Radical SAM enzymes"/>
    <property type="match status" value="1"/>
</dbReference>
<dbReference type="Gene3D" id="3.40.50.12160">
    <property type="entry name" value="Methylthiotransferase, N-terminal domain"/>
    <property type="match status" value="1"/>
</dbReference>
<dbReference type="NCBIfam" id="TIGR01578">
    <property type="entry name" value="MiaB-like-B"/>
    <property type="match status" value="1"/>
</dbReference>
<comment type="similarity">
    <text evidence="2 11">Belongs to the methylthiotransferase family. CDKAL1 subfamily.</text>
</comment>
<evidence type="ECO:0000256" key="10">
    <source>
        <dbReference type="ARBA" id="ARBA00051661"/>
    </source>
</evidence>
<evidence type="ECO:0000256" key="3">
    <source>
        <dbReference type="ARBA" id="ARBA00022485"/>
    </source>
</evidence>
<keyword evidence="3 11" id="KW-0004">4Fe-4S</keyword>
<keyword evidence="4 11" id="KW-0808">Transferase</keyword>
<evidence type="ECO:0000256" key="11">
    <source>
        <dbReference type="RuleBase" id="RU368081"/>
    </source>
</evidence>
<name>F7XLH7_METZD</name>
<evidence type="ECO:0000256" key="6">
    <source>
        <dbReference type="ARBA" id="ARBA00022694"/>
    </source>
</evidence>
<evidence type="ECO:0000256" key="4">
    <source>
        <dbReference type="ARBA" id="ARBA00022679"/>
    </source>
</evidence>
<protein>
    <recommendedName>
        <fullName evidence="11">tRNA-t(6)A37 methylthiotransferase</fullName>
        <ecNumber evidence="11">2.8.4.5</ecNumber>
    </recommendedName>
</protein>
<dbReference type="GO" id="GO:0046872">
    <property type="term" value="F:metal ion binding"/>
    <property type="evidence" value="ECO:0007669"/>
    <property type="project" value="UniProtKB-UniRule"/>
</dbReference>
<dbReference type="Pfam" id="PF00919">
    <property type="entry name" value="UPF0004"/>
    <property type="match status" value="1"/>
</dbReference>
<keyword evidence="8 11" id="KW-0408">Iron</keyword>
<evidence type="ECO:0000256" key="9">
    <source>
        <dbReference type="ARBA" id="ARBA00023014"/>
    </source>
</evidence>
<dbReference type="GeneID" id="10822461"/>
<evidence type="ECO:0000259" key="13">
    <source>
        <dbReference type="PROSITE" id="PS51449"/>
    </source>
</evidence>
<evidence type="ECO:0000259" key="12">
    <source>
        <dbReference type="PROSITE" id="PS50926"/>
    </source>
</evidence>
<comment type="catalytic activity">
    <reaction evidence="10 11">
        <text>N(6)-L-threonylcarbamoyladenosine(37) in tRNA + (sulfur carrier)-SH + AH2 + 2 S-adenosyl-L-methionine = 2-methylsulfanyl-N(6)-L-threonylcarbamoyladenosine(37) in tRNA + (sulfur carrier)-H + 5'-deoxyadenosine + L-methionine + A + S-adenosyl-L-homocysteine + 2 H(+)</text>
        <dbReference type="Rhea" id="RHEA:37075"/>
        <dbReference type="Rhea" id="RHEA-COMP:10163"/>
        <dbReference type="Rhea" id="RHEA-COMP:11092"/>
        <dbReference type="Rhea" id="RHEA-COMP:14737"/>
        <dbReference type="Rhea" id="RHEA-COMP:14739"/>
        <dbReference type="ChEBI" id="CHEBI:13193"/>
        <dbReference type="ChEBI" id="CHEBI:15378"/>
        <dbReference type="ChEBI" id="CHEBI:17319"/>
        <dbReference type="ChEBI" id="CHEBI:17499"/>
        <dbReference type="ChEBI" id="CHEBI:29917"/>
        <dbReference type="ChEBI" id="CHEBI:57844"/>
        <dbReference type="ChEBI" id="CHEBI:57856"/>
        <dbReference type="ChEBI" id="CHEBI:59789"/>
        <dbReference type="ChEBI" id="CHEBI:64428"/>
        <dbReference type="ChEBI" id="CHEBI:74418"/>
        <dbReference type="ChEBI" id="CHEBI:74420"/>
        <dbReference type="EC" id="2.8.4.5"/>
    </reaction>
</comment>
<dbReference type="Gene3D" id="3.80.30.20">
    <property type="entry name" value="tm_1862 like domain"/>
    <property type="match status" value="1"/>
</dbReference>
<organism evidence="15 16">
    <name type="scientific">Methanosalsum zhilinae (strain DSM 4017 / NBRC 107636 / OCM 62 / WeN5)</name>
    <name type="common">Methanohalophilus zhilinae</name>
    <dbReference type="NCBI Taxonomy" id="679901"/>
    <lineage>
        <taxon>Archaea</taxon>
        <taxon>Methanobacteriati</taxon>
        <taxon>Methanobacteriota</taxon>
        <taxon>Stenosarchaea group</taxon>
        <taxon>Methanomicrobia</taxon>
        <taxon>Methanosarcinales</taxon>
        <taxon>Methanosarcinaceae</taxon>
        <taxon>Methanosalsum</taxon>
    </lineage>
</organism>
<dbReference type="InterPro" id="IPR006466">
    <property type="entry name" value="MiaB-like_arc_euk"/>
</dbReference>
<evidence type="ECO:0000256" key="5">
    <source>
        <dbReference type="ARBA" id="ARBA00022691"/>
    </source>
</evidence>
<dbReference type="CDD" id="cd01335">
    <property type="entry name" value="Radical_SAM"/>
    <property type="match status" value="1"/>
</dbReference>
<sequence length="431" mass="48647">MKVHILNYGCSANQASAEIMAAKINEYGHELVDDESSAQAVVINTCTVKSTTEKKILHRISEIGKTERELVVTGCMPQVQMKDIIEANSQAHVLGVNSITEIGNILNKIQNSNKGSVKDRIELLSSVPEGFLNVDRIRHNPNIHICQISQGCNHRCSYCIVRDARGPLTSFDPKDIVDDVKKAISEGCREVWITSQDNGQYGADIQSSLPELLNMLCKIPEHFKIRVGMMNPFSVLPILDDLIKAFENDKIYKLLHLPIQSASENTLSAMNRNHSMKDVEDIISRFRYRFGDLTLFTDIIVGFPYETDDDFNKSVEWIKEYCPDKINISRYTPRPGTPAFNYRNIDSRIVAKRSKTLHKACEEVKIESKRKMIGWKGEAFISMEAKFEGFMARTQSYKPVVIKDDNISPGDICTIEVIDVMPGYFIGKTVS</sequence>
<feature type="domain" description="TRAM" evidence="12">
    <location>
        <begin position="370"/>
        <end position="431"/>
    </location>
</feature>
<dbReference type="NCBIfam" id="TIGR00089">
    <property type="entry name" value="MiaB/RimO family radical SAM methylthiotransferase"/>
    <property type="match status" value="1"/>
</dbReference>
<dbReference type="SMART" id="SM00729">
    <property type="entry name" value="Elp3"/>
    <property type="match status" value="1"/>
</dbReference>
<feature type="domain" description="MTTase N-terminal" evidence="13">
    <location>
        <begin position="1"/>
        <end position="111"/>
    </location>
</feature>
<evidence type="ECO:0000259" key="14">
    <source>
        <dbReference type="PROSITE" id="PS51918"/>
    </source>
</evidence>
<dbReference type="EC" id="2.8.4.5" evidence="11"/>
<dbReference type="InterPro" id="IPR038135">
    <property type="entry name" value="Methylthiotransferase_N_sf"/>
</dbReference>
<reference evidence="15" key="1">
    <citation type="submission" date="2010-07" db="EMBL/GenBank/DDBJ databases">
        <title>The complete genome of Methanosalsum zhilinae DSM 4017.</title>
        <authorList>
            <consortium name="US DOE Joint Genome Institute (JGI-PGF)"/>
            <person name="Lucas S."/>
            <person name="Copeland A."/>
            <person name="Lapidus A."/>
            <person name="Glavina del Rio T."/>
            <person name="Dalin E."/>
            <person name="Tice H."/>
            <person name="Bruce D."/>
            <person name="Goodwin L."/>
            <person name="Pitluck S."/>
            <person name="Kyrpides N."/>
            <person name="Mavromatis K."/>
            <person name="Ovchinnikova G."/>
            <person name="Daligault H."/>
            <person name="Detter J.C."/>
            <person name="Han C."/>
            <person name="Tapia R."/>
            <person name="Larimer F."/>
            <person name="Land M."/>
            <person name="Hauser L."/>
            <person name="Markowitz V."/>
            <person name="Cheng J.-F."/>
            <person name="Hugenholtz P."/>
            <person name="Woyke T."/>
            <person name="Wu D."/>
            <person name="Spring S."/>
            <person name="Schueler E."/>
            <person name="Brambilla E."/>
            <person name="Klenk H.-P."/>
            <person name="Eisen J.A."/>
        </authorList>
    </citation>
    <scope>NUCLEOTIDE SEQUENCE</scope>
    <source>
        <strain evidence="15">DSM 4017</strain>
    </source>
</reference>
<evidence type="ECO:0000313" key="16">
    <source>
        <dbReference type="Proteomes" id="UP000006622"/>
    </source>
</evidence>
<dbReference type="InterPro" id="IPR005839">
    <property type="entry name" value="Methylthiotransferase"/>
</dbReference>
<dbReference type="RefSeq" id="WP_013898141.1">
    <property type="nucleotide sequence ID" value="NC_015676.1"/>
</dbReference>
<feature type="domain" description="Radical SAM core" evidence="14">
    <location>
        <begin position="138"/>
        <end position="370"/>
    </location>
</feature>
<dbReference type="AlphaFoldDB" id="F7XLH7"/>
<comment type="function">
    <text evidence="1 11">Catalyzes the methylthiolation of N6-threonylcarbamoyladenosine (t(6)A), leading to the formation of 2-methylthio-N6-threonylcarbamoyladenosine (ms(2)t(6)A) at position 37 in tRNAs that read codons beginning with adenine.</text>
</comment>
<dbReference type="GO" id="GO:0051539">
    <property type="term" value="F:4 iron, 4 sulfur cluster binding"/>
    <property type="evidence" value="ECO:0007669"/>
    <property type="project" value="UniProtKB-UniRule"/>
</dbReference>
<comment type="cofactor">
    <cofactor evidence="11">
        <name>[4Fe-4S] cluster</name>
        <dbReference type="ChEBI" id="CHEBI:49883"/>
    </cofactor>
    <text evidence="11">Binds 1 or 2 [4Fe-4S] cluster. One cluster is coordinated with 3 cysteines and an exchangeable S-adenosyl-L-methionine.</text>
</comment>
<evidence type="ECO:0000256" key="7">
    <source>
        <dbReference type="ARBA" id="ARBA00022723"/>
    </source>
</evidence>
<evidence type="ECO:0000256" key="2">
    <source>
        <dbReference type="ARBA" id="ARBA00008616"/>
    </source>
</evidence>
<dbReference type="InterPro" id="IPR002792">
    <property type="entry name" value="TRAM_dom"/>
</dbReference>
<proteinExistence type="inferred from homology"/>
<dbReference type="STRING" id="679901.Mzhil_0840"/>
<keyword evidence="9 11" id="KW-0411">Iron-sulfur</keyword>
<dbReference type="PANTHER" id="PTHR11918">
    <property type="entry name" value="RADICAL SAM PROTEINS"/>
    <property type="match status" value="1"/>
</dbReference>
<dbReference type="PROSITE" id="PS50926">
    <property type="entry name" value="TRAM"/>
    <property type="match status" value="1"/>
</dbReference>
<keyword evidence="7 11" id="KW-0479">Metal-binding</keyword>
<dbReference type="InterPro" id="IPR007197">
    <property type="entry name" value="rSAM"/>
</dbReference>
<keyword evidence="5 11" id="KW-0949">S-adenosyl-L-methionine</keyword>
<dbReference type="KEGG" id="mzh:Mzhil_0840"/>
<dbReference type="HOGENOM" id="CLU_018697_4_2_2"/>
<dbReference type="PROSITE" id="PS51449">
    <property type="entry name" value="MTTASE_N"/>
    <property type="match status" value="1"/>
</dbReference>
<gene>
    <name evidence="15" type="ordered locus">Mzhil_0840</name>
</gene>
<dbReference type="PROSITE" id="PS51918">
    <property type="entry name" value="RADICAL_SAM"/>
    <property type="match status" value="1"/>
</dbReference>
<dbReference type="PANTHER" id="PTHR11918:SF45">
    <property type="entry name" value="THREONYLCARBAMOYLADENOSINE TRNA METHYLTHIOTRANSFERASE"/>
    <property type="match status" value="1"/>
</dbReference>
<evidence type="ECO:0000256" key="8">
    <source>
        <dbReference type="ARBA" id="ARBA00023004"/>
    </source>
</evidence>
<dbReference type="OrthoDB" id="372134at2157"/>
<dbReference type="SFLD" id="SFLDS00029">
    <property type="entry name" value="Radical_SAM"/>
    <property type="match status" value="1"/>
</dbReference>
<dbReference type="Proteomes" id="UP000006622">
    <property type="component" value="Chromosome"/>
</dbReference>
<dbReference type="FunFam" id="3.80.30.20:FF:000002">
    <property type="entry name" value="threonylcarbamoyladenosine tRNA methylthiotransferase isoform X2"/>
    <property type="match status" value="1"/>
</dbReference>
<dbReference type="InterPro" id="IPR013848">
    <property type="entry name" value="Methylthiotransferase_N"/>
</dbReference>
<dbReference type="Pfam" id="PF04055">
    <property type="entry name" value="Radical_SAM"/>
    <property type="match status" value="1"/>
</dbReference>
<dbReference type="EMBL" id="CP002101">
    <property type="protein sequence ID" value="AEH60702.1"/>
    <property type="molecule type" value="Genomic_DNA"/>
</dbReference>
<dbReference type="InterPro" id="IPR006638">
    <property type="entry name" value="Elp3/MiaA/NifB-like_rSAM"/>
</dbReference>
<dbReference type="InterPro" id="IPR058240">
    <property type="entry name" value="rSAM_sf"/>
</dbReference>
<evidence type="ECO:0000256" key="1">
    <source>
        <dbReference type="ARBA" id="ARBA00002399"/>
    </source>
</evidence>
<accession>F7XLH7</accession>
<keyword evidence="6 11" id="KW-0819">tRNA processing</keyword>
<dbReference type="SFLD" id="SFLDG01082">
    <property type="entry name" value="B12-binding_domain_containing"/>
    <property type="match status" value="1"/>
</dbReference>
<dbReference type="InterPro" id="IPR023404">
    <property type="entry name" value="rSAM_horseshoe"/>
</dbReference>
<dbReference type="GO" id="GO:0035598">
    <property type="term" value="F:tRNA (N(6)-L-threonylcarbamoyladenosine(37)-C(2))-methylthiotransferase activity"/>
    <property type="evidence" value="ECO:0007669"/>
    <property type="project" value="UniProtKB-UniRule"/>
</dbReference>